<dbReference type="RefSeq" id="WP_339585004.1">
    <property type="nucleotide sequence ID" value="NZ_JBBHJZ010000001.1"/>
</dbReference>
<evidence type="ECO:0000259" key="5">
    <source>
        <dbReference type="PROSITE" id="PS50110"/>
    </source>
</evidence>
<reference evidence="6 7" key="1">
    <citation type="submission" date="2024-03" db="EMBL/GenBank/DDBJ databases">
        <authorList>
            <person name="Jo J.-H."/>
        </authorList>
    </citation>
    <scope>NUCLEOTIDE SEQUENCE [LARGE SCALE GENOMIC DNA]</scope>
    <source>
        <strain evidence="6 7">PS1R-30</strain>
    </source>
</reference>
<feature type="domain" description="Response regulatory" evidence="5">
    <location>
        <begin position="4"/>
        <end position="121"/>
    </location>
</feature>
<evidence type="ECO:0000259" key="4">
    <source>
        <dbReference type="PROSITE" id="PS50043"/>
    </source>
</evidence>
<dbReference type="PANTHER" id="PTHR45566">
    <property type="entry name" value="HTH-TYPE TRANSCRIPTIONAL REGULATOR YHJB-RELATED"/>
    <property type="match status" value="1"/>
</dbReference>
<keyword evidence="2" id="KW-0238">DNA-binding</keyword>
<dbReference type="PROSITE" id="PS00622">
    <property type="entry name" value="HTH_LUXR_1"/>
    <property type="match status" value="1"/>
</dbReference>
<evidence type="ECO:0000256" key="1">
    <source>
        <dbReference type="ARBA" id="ARBA00022553"/>
    </source>
</evidence>
<dbReference type="InterPro" id="IPR011006">
    <property type="entry name" value="CheY-like_superfamily"/>
</dbReference>
<dbReference type="CDD" id="cd06170">
    <property type="entry name" value="LuxR_C_like"/>
    <property type="match status" value="1"/>
</dbReference>
<feature type="modified residue" description="4-aspartylphosphate" evidence="3">
    <location>
        <position position="56"/>
    </location>
</feature>
<dbReference type="InterPro" id="IPR001789">
    <property type="entry name" value="Sig_transdc_resp-reg_receiver"/>
</dbReference>
<dbReference type="PRINTS" id="PR00038">
    <property type="entry name" value="HTHLUXR"/>
</dbReference>
<dbReference type="Proteomes" id="UP001361239">
    <property type="component" value="Unassembled WGS sequence"/>
</dbReference>
<organism evidence="6 7">
    <name type="scientific">Novosphingobium anseongense</name>
    <dbReference type="NCBI Taxonomy" id="3133436"/>
    <lineage>
        <taxon>Bacteria</taxon>
        <taxon>Pseudomonadati</taxon>
        <taxon>Pseudomonadota</taxon>
        <taxon>Alphaproteobacteria</taxon>
        <taxon>Sphingomonadales</taxon>
        <taxon>Sphingomonadaceae</taxon>
        <taxon>Novosphingobium</taxon>
    </lineage>
</organism>
<proteinExistence type="predicted"/>
<dbReference type="Pfam" id="PF00072">
    <property type="entry name" value="Response_reg"/>
    <property type="match status" value="1"/>
</dbReference>
<dbReference type="InterPro" id="IPR051015">
    <property type="entry name" value="EvgA-like"/>
</dbReference>
<accession>A0ABU8RPR1</accession>
<dbReference type="Pfam" id="PF00196">
    <property type="entry name" value="GerE"/>
    <property type="match status" value="1"/>
</dbReference>
<dbReference type="PANTHER" id="PTHR45566:SF1">
    <property type="entry name" value="HTH-TYPE TRANSCRIPTIONAL REGULATOR YHJB-RELATED"/>
    <property type="match status" value="1"/>
</dbReference>
<keyword evidence="1 3" id="KW-0597">Phosphoprotein</keyword>
<dbReference type="InterPro" id="IPR058245">
    <property type="entry name" value="NreC/VraR/RcsB-like_REC"/>
</dbReference>
<evidence type="ECO:0000313" key="6">
    <source>
        <dbReference type="EMBL" id="MEJ5975028.1"/>
    </source>
</evidence>
<dbReference type="PROSITE" id="PS50110">
    <property type="entry name" value="RESPONSE_REGULATORY"/>
    <property type="match status" value="1"/>
</dbReference>
<protein>
    <submittedName>
        <fullName evidence="6">Response regulator transcription factor</fullName>
    </submittedName>
</protein>
<dbReference type="InterPro" id="IPR000792">
    <property type="entry name" value="Tscrpt_reg_LuxR_C"/>
</dbReference>
<evidence type="ECO:0000256" key="2">
    <source>
        <dbReference type="ARBA" id="ARBA00023125"/>
    </source>
</evidence>
<dbReference type="CDD" id="cd17535">
    <property type="entry name" value="REC_NarL-like"/>
    <property type="match status" value="1"/>
</dbReference>
<gene>
    <name evidence="6" type="ORF">WG901_00145</name>
</gene>
<dbReference type="SUPFAM" id="SSF46894">
    <property type="entry name" value="C-terminal effector domain of the bipartite response regulators"/>
    <property type="match status" value="1"/>
</dbReference>
<feature type="domain" description="HTH luxR-type" evidence="4">
    <location>
        <begin position="140"/>
        <end position="205"/>
    </location>
</feature>
<name>A0ABU8RPR1_9SPHN</name>
<evidence type="ECO:0000313" key="7">
    <source>
        <dbReference type="Proteomes" id="UP001361239"/>
    </source>
</evidence>
<dbReference type="SUPFAM" id="SSF52172">
    <property type="entry name" value="CheY-like"/>
    <property type="match status" value="1"/>
</dbReference>
<sequence length="211" mass="22760">MRRRVLIADDHPMVRDAVRMAIMSQLPHLVVEEATEIESAERIAQTRQDIALLLLDYQLPDAEGFSGFFRLQHVLGNVPIAIISAFDEPKIINAAKAVGAAGFISKSQPLDQIAMAIGTLVTGGVVFPAAPAIPDALRDMGARMETLSSAQKRVLAALVRGDLNKQIAADLELTEATIKAHLTAIFRKLGVSNRLQAILSVKPLLDPEGEP</sequence>
<dbReference type="SMART" id="SM00421">
    <property type="entry name" value="HTH_LUXR"/>
    <property type="match status" value="1"/>
</dbReference>
<dbReference type="InterPro" id="IPR016032">
    <property type="entry name" value="Sig_transdc_resp-reg_C-effctor"/>
</dbReference>
<comment type="caution">
    <text evidence="6">The sequence shown here is derived from an EMBL/GenBank/DDBJ whole genome shotgun (WGS) entry which is preliminary data.</text>
</comment>
<dbReference type="SMART" id="SM00448">
    <property type="entry name" value="REC"/>
    <property type="match status" value="1"/>
</dbReference>
<dbReference type="PROSITE" id="PS50043">
    <property type="entry name" value="HTH_LUXR_2"/>
    <property type="match status" value="1"/>
</dbReference>
<evidence type="ECO:0000256" key="3">
    <source>
        <dbReference type="PROSITE-ProRule" id="PRU00169"/>
    </source>
</evidence>
<keyword evidence="7" id="KW-1185">Reference proteome</keyword>
<dbReference type="Gene3D" id="3.40.50.2300">
    <property type="match status" value="1"/>
</dbReference>
<dbReference type="EMBL" id="JBBHJZ010000001">
    <property type="protein sequence ID" value="MEJ5975028.1"/>
    <property type="molecule type" value="Genomic_DNA"/>
</dbReference>